<dbReference type="GO" id="GO:0006412">
    <property type="term" value="P:translation"/>
    <property type="evidence" value="ECO:0007669"/>
    <property type="project" value="UniProtKB-UniRule"/>
</dbReference>
<dbReference type="InterPro" id="IPR020814">
    <property type="entry name" value="Ribosomal_S6_plastid/chlpt"/>
</dbReference>
<dbReference type="GO" id="GO:1990904">
    <property type="term" value="C:ribonucleoprotein complex"/>
    <property type="evidence" value="ECO:0007669"/>
    <property type="project" value="UniProtKB-KW"/>
</dbReference>
<dbReference type="GO" id="GO:0070181">
    <property type="term" value="F:small ribosomal subunit rRNA binding"/>
    <property type="evidence" value="ECO:0007669"/>
    <property type="project" value="TreeGrafter"/>
</dbReference>
<name>A0A9D1CRZ2_9FIRM</name>
<dbReference type="PANTHER" id="PTHR21011:SF1">
    <property type="entry name" value="SMALL RIBOSOMAL SUBUNIT PROTEIN BS6M"/>
    <property type="match status" value="1"/>
</dbReference>
<evidence type="ECO:0000256" key="3">
    <source>
        <dbReference type="ARBA" id="ARBA00035294"/>
    </source>
</evidence>
<accession>A0A9D1CRZ2</accession>
<dbReference type="NCBIfam" id="TIGR00166">
    <property type="entry name" value="S6"/>
    <property type="match status" value="1"/>
</dbReference>
<dbReference type="GO" id="GO:0003735">
    <property type="term" value="F:structural constituent of ribosome"/>
    <property type="evidence" value="ECO:0007669"/>
    <property type="project" value="InterPro"/>
</dbReference>
<dbReference type="Proteomes" id="UP000824262">
    <property type="component" value="Unassembled WGS sequence"/>
</dbReference>
<evidence type="ECO:0000256" key="4">
    <source>
        <dbReference type="HAMAP-Rule" id="MF_00360"/>
    </source>
</evidence>
<keyword evidence="4" id="KW-0699">rRNA-binding</keyword>
<dbReference type="EMBL" id="DVGA01000018">
    <property type="protein sequence ID" value="HIQ77858.1"/>
    <property type="molecule type" value="Genomic_DNA"/>
</dbReference>
<dbReference type="CDD" id="cd00473">
    <property type="entry name" value="bS6"/>
    <property type="match status" value="1"/>
</dbReference>
<keyword evidence="4 5" id="KW-0689">Ribosomal protein</keyword>
<reference evidence="5" key="2">
    <citation type="journal article" date="2021" name="PeerJ">
        <title>Extensive microbial diversity within the chicken gut microbiome revealed by metagenomics and culture.</title>
        <authorList>
            <person name="Gilroy R."/>
            <person name="Ravi A."/>
            <person name="Getino M."/>
            <person name="Pursley I."/>
            <person name="Horton D.L."/>
            <person name="Alikhan N.F."/>
            <person name="Baker D."/>
            <person name="Gharbi K."/>
            <person name="Hall N."/>
            <person name="Watson M."/>
            <person name="Adriaenssens E.M."/>
            <person name="Foster-Nyarko E."/>
            <person name="Jarju S."/>
            <person name="Secka A."/>
            <person name="Antonio M."/>
            <person name="Oren A."/>
            <person name="Chaudhuri R.R."/>
            <person name="La Ragione R."/>
            <person name="Hildebrand F."/>
            <person name="Pallen M.J."/>
        </authorList>
    </citation>
    <scope>NUCLEOTIDE SEQUENCE</scope>
    <source>
        <strain evidence="5">ChiBcolR7-354</strain>
    </source>
</reference>
<keyword evidence="4" id="KW-0687">Ribonucleoprotein</keyword>
<comment type="function">
    <text evidence="2 4">Binds together with bS18 to 16S ribosomal RNA.</text>
</comment>
<evidence type="ECO:0000256" key="2">
    <source>
        <dbReference type="ARBA" id="ARBA00035104"/>
    </source>
</evidence>
<organism evidence="5 6">
    <name type="scientific">Candidatus Scatomorpha intestinavium</name>
    <dbReference type="NCBI Taxonomy" id="2840922"/>
    <lineage>
        <taxon>Bacteria</taxon>
        <taxon>Bacillati</taxon>
        <taxon>Bacillota</taxon>
        <taxon>Clostridia</taxon>
        <taxon>Eubacteriales</taxon>
        <taxon>Candidatus Scatomorpha</taxon>
    </lineage>
</organism>
<reference evidence="5" key="1">
    <citation type="submission" date="2020-10" db="EMBL/GenBank/DDBJ databases">
        <authorList>
            <person name="Gilroy R."/>
        </authorList>
    </citation>
    <scope>NUCLEOTIDE SEQUENCE</scope>
    <source>
        <strain evidence="5">ChiBcolR7-354</strain>
    </source>
</reference>
<comment type="caution">
    <text evidence="5">The sequence shown here is derived from an EMBL/GenBank/DDBJ whole genome shotgun (WGS) entry which is preliminary data.</text>
</comment>
<dbReference type="InterPro" id="IPR035980">
    <property type="entry name" value="Ribosomal_bS6_sf"/>
</dbReference>
<evidence type="ECO:0000313" key="6">
    <source>
        <dbReference type="Proteomes" id="UP000824262"/>
    </source>
</evidence>
<keyword evidence="4" id="KW-0694">RNA-binding</keyword>
<evidence type="ECO:0000256" key="1">
    <source>
        <dbReference type="ARBA" id="ARBA00009512"/>
    </source>
</evidence>
<comment type="similarity">
    <text evidence="1 4">Belongs to the bacterial ribosomal protein bS6 family.</text>
</comment>
<evidence type="ECO:0000313" key="5">
    <source>
        <dbReference type="EMBL" id="HIQ77858.1"/>
    </source>
</evidence>
<dbReference type="AlphaFoldDB" id="A0A9D1CRZ2"/>
<dbReference type="Pfam" id="PF01250">
    <property type="entry name" value="Ribosomal_S6"/>
    <property type="match status" value="1"/>
</dbReference>
<proteinExistence type="inferred from homology"/>
<dbReference type="SUPFAM" id="SSF54995">
    <property type="entry name" value="Ribosomal protein S6"/>
    <property type="match status" value="1"/>
</dbReference>
<dbReference type="GO" id="GO:0005737">
    <property type="term" value="C:cytoplasm"/>
    <property type="evidence" value="ECO:0007669"/>
    <property type="project" value="UniProtKB-ARBA"/>
</dbReference>
<gene>
    <name evidence="4" type="primary">rpsF</name>
    <name evidence="5" type="ORF">IAB77_01205</name>
</gene>
<sequence>MAKTSEKYEVMYIINPNLSEEETAAVVEKFKALVEQNGTLDEMEEMGKRKLAYEINYLSEGYYVLIKFTSAPEFPAELDRILGITDGVIRSLITRRPE</sequence>
<dbReference type="GO" id="GO:0005840">
    <property type="term" value="C:ribosome"/>
    <property type="evidence" value="ECO:0007669"/>
    <property type="project" value="UniProtKB-KW"/>
</dbReference>
<dbReference type="Gene3D" id="3.30.70.60">
    <property type="match status" value="1"/>
</dbReference>
<dbReference type="InterPro" id="IPR014717">
    <property type="entry name" value="Transl_elong_EF1B/ribsomal_bS6"/>
</dbReference>
<dbReference type="PANTHER" id="PTHR21011">
    <property type="entry name" value="MITOCHONDRIAL 28S RIBOSOMAL PROTEIN S6"/>
    <property type="match status" value="1"/>
</dbReference>
<dbReference type="HAMAP" id="MF_00360">
    <property type="entry name" value="Ribosomal_bS6"/>
    <property type="match status" value="1"/>
</dbReference>
<dbReference type="InterPro" id="IPR000529">
    <property type="entry name" value="Ribosomal_bS6"/>
</dbReference>
<protein>
    <recommendedName>
        <fullName evidence="3 4">Small ribosomal subunit protein bS6</fullName>
    </recommendedName>
</protein>